<evidence type="ECO:0000313" key="1">
    <source>
        <dbReference type="EMBL" id="RSH82856.1"/>
    </source>
</evidence>
<dbReference type="InterPro" id="IPR008775">
    <property type="entry name" value="Phytyl_CoA_dOase-like"/>
</dbReference>
<evidence type="ECO:0000313" key="2">
    <source>
        <dbReference type="Proteomes" id="UP000279259"/>
    </source>
</evidence>
<accession>A0A427XVA7</accession>
<dbReference type="Gene3D" id="2.60.120.620">
    <property type="entry name" value="q2cbj1_9rhob like domain"/>
    <property type="match status" value="1"/>
</dbReference>
<protein>
    <submittedName>
        <fullName evidence="1">Uncharacterized protein</fullName>
    </submittedName>
</protein>
<dbReference type="Pfam" id="PF05721">
    <property type="entry name" value="PhyH"/>
    <property type="match status" value="1"/>
</dbReference>
<dbReference type="PANTHER" id="PTHR31630:SF6">
    <property type="entry name" value="PHYTANOYL-COA DIOXYGENASE-RELATED"/>
    <property type="match status" value="1"/>
</dbReference>
<keyword evidence="2" id="KW-1185">Reference proteome</keyword>
<dbReference type="AlphaFoldDB" id="A0A427XVA7"/>
<dbReference type="Proteomes" id="UP000279259">
    <property type="component" value="Unassembled WGS sequence"/>
</dbReference>
<proteinExistence type="predicted"/>
<dbReference type="EMBL" id="RSCD01000026">
    <property type="protein sequence ID" value="RSH82856.1"/>
    <property type="molecule type" value="Genomic_DNA"/>
</dbReference>
<name>A0A427XVA7_9TREE</name>
<dbReference type="OrthoDB" id="445007at2759"/>
<gene>
    <name evidence="1" type="ORF">EHS25_005846</name>
</gene>
<organism evidence="1 2">
    <name type="scientific">Saitozyma podzolica</name>
    <dbReference type="NCBI Taxonomy" id="1890683"/>
    <lineage>
        <taxon>Eukaryota</taxon>
        <taxon>Fungi</taxon>
        <taxon>Dikarya</taxon>
        <taxon>Basidiomycota</taxon>
        <taxon>Agaricomycotina</taxon>
        <taxon>Tremellomycetes</taxon>
        <taxon>Tremellales</taxon>
        <taxon>Trimorphomycetaceae</taxon>
        <taxon>Saitozyma</taxon>
    </lineage>
</organism>
<dbReference type="PANTHER" id="PTHR31630">
    <property type="entry name" value="PHYTANOYL-COA DIOXYGENASE-RELATED-RELATED"/>
    <property type="match status" value="1"/>
</dbReference>
<comment type="caution">
    <text evidence="1">The sequence shown here is derived from an EMBL/GenBank/DDBJ whole genome shotgun (WGS) entry which is preliminary data.</text>
</comment>
<sequence length="414" mass="46733">MVVSFVTQNQWNDAKGPMNVDKPSPVLATKGDQDPQWLKDLQRDGVSWAGSTPFTHLLPKTYHLPPITCLPPTLLLPSPAKLDLKTAATGPSEALGLLLRQARESAGGYHHPLSKCRSQLTPTQFVVVKGVVTPEKAAEYAQKGEEWLEGFKLGYKRDDPSTWDVKKLPKHNRGGLYSQYSFAHSQFVWDAKSEPKIVELFETIWGTDKLTVSFDGGSLAVPLPADQVDDNKAPWPHSDQSAYRPQRHCIQGLLNLLPNGPNDGGLMVMRGTANLFGQYFEEHKHLEGWTKRDGFRWTDETLQWFVDRGCEWVKPAMDPGDFVLWDSRTAHYGAAPMEEKKRFAIYICYKPDAYLTPEQRERKVEAFKRGYCTSHDPTDFVIKDNQEAGWNVHFPYGKPTLSDKTEKAVGLKAY</sequence>
<reference evidence="1 2" key="1">
    <citation type="submission" date="2018-11" db="EMBL/GenBank/DDBJ databases">
        <title>Genome sequence of Saitozyma podzolica DSM 27192.</title>
        <authorList>
            <person name="Aliyu H."/>
            <person name="Gorte O."/>
            <person name="Ochsenreither K."/>
        </authorList>
    </citation>
    <scope>NUCLEOTIDE SEQUENCE [LARGE SCALE GENOMIC DNA]</scope>
    <source>
        <strain evidence="1 2">DSM 27192</strain>
    </source>
</reference>
<dbReference type="SUPFAM" id="SSF51197">
    <property type="entry name" value="Clavaminate synthase-like"/>
    <property type="match status" value="1"/>
</dbReference>